<dbReference type="InterPro" id="IPR050950">
    <property type="entry name" value="HTH-type_LysR_regulators"/>
</dbReference>
<dbReference type="GO" id="GO:0005829">
    <property type="term" value="C:cytosol"/>
    <property type="evidence" value="ECO:0007669"/>
    <property type="project" value="TreeGrafter"/>
</dbReference>
<dbReference type="AlphaFoldDB" id="A0A109HHU0"/>
<dbReference type="Proteomes" id="UP000055854">
    <property type="component" value="Unassembled WGS sequence"/>
</dbReference>
<dbReference type="RefSeq" id="WP_060748400.1">
    <property type="nucleotide sequence ID" value="NZ_LNTA01000204.1"/>
</dbReference>
<keyword evidence="2" id="KW-0805">Transcription regulation</keyword>
<dbReference type="SUPFAM" id="SSF46785">
    <property type="entry name" value="Winged helix' DNA-binding domain"/>
    <property type="match status" value="1"/>
</dbReference>
<dbReference type="PROSITE" id="PS50931">
    <property type="entry name" value="HTH_LYSR"/>
    <property type="match status" value="1"/>
</dbReference>
<dbReference type="GO" id="GO:0003677">
    <property type="term" value="F:DNA binding"/>
    <property type="evidence" value="ECO:0007669"/>
    <property type="project" value="UniProtKB-KW"/>
</dbReference>
<dbReference type="Pfam" id="PF00126">
    <property type="entry name" value="HTH_1"/>
    <property type="match status" value="1"/>
</dbReference>
<evidence type="ECO:0000256" key="3">
    <source>
        <dbReference type="ARBA" id="ARBA00023125"/>
    </source>
</evidence>
<accession>A0A109HHU0</accession>
<feature type="domain" description="HTH lysR-type" evidence="5">
    <location>
        <begin position="18"/>
        <end position="72"/>
    </location>
</feature>
<dbReference type="InterPro" id="IPR005119">
    <property type="entry name" value="LysR_subst-bd"/>
</dbReference>
<dbReference type="PANTHER" id="PTHR30419">
    <property type="entry name" value="HTH-TYPE TRANSCRIPTIONAL REGULATOR YBHD"/>
    <property type="match status" value="1"/>
</dbReference>
<dbReference type="Pfam" id="PF03466">
    <property type="entry name" value="LysR_substrate"/>
    <property type="match status" value="1"/>
</dbReference>
<evidence type="ECO:0000313" key="7">
    <source>
        <dbReference type="Proteomes" id="UP000055854"/>
    </source>
</evidence>
<reference evidence="6 7" key="1">
    <citation type="submission" date="2015-11" db="EMBL/GenBank/DDBJ databases">
        <title>Long Read and Single Molecule DNA Sequencing Simplifies Genome Assembly and TAL Effector Gene Analysis of Xanthomonas translucens.</title>
        <authorList>
            <person name="Peng Z."/>
            <person name="Hu Y."/>
            <person name="Xie J."/>
            <person name="Potnis N."/>
            <person name="Akhunova A."/>
            <person name="Jones J."/>
            <person name="Liu Z."/>
            <person name="White F."/>
            <person name="Liu S."/>
        </authorList>
    </citation>
    <scope>NUCLEOTIDE SEQUENCE [LARGE SCALE GENOMIC DNA]</scope>
    <source>
        <strain evidence="6 7">B1</strain>
    </source>
</reference>
<keyword evidence="4" id="KW-0804">Transcription</keyword>
<keyword evidence="3" id="KW-0238">DNA-binding</keyword>
<evidence type="ECO:0000256" key="2">
    <source>
        <dbReference type="ARBA" id="ARBA00023015"/>
    </source>
</evidence>
<evidence type="ECO:0000256" key="4">
    <source>
        <dbReference type="ARBA" id="ARBA00023163"/>
    </source>
</evidence>
<evidence type="ECO:0000259" key="5">
    <source>
        <dbReference type="PROSITE" id="PS50931"/>
    </source>
</evidence>
<protein>
    <submittedName>
        <fullName evidence="6">Galactose-binding protein</fullName>
    </submittedName>
</protein>
<dbReference type="InterPro" id="IPR000847">
    <property type="entry name" value="LysR_HTH_N"/>
</dbReference>
<gene>
    <name evidence="6" type="ORF">ATB53_17635</name>
</gene>
<organism evidence="6 7">
    <name type="scientific">Xanthomonas campestris pv. translucens</name>
    <dbReference type="NCBI Taxonomy" id="343"/>
    <lineage>
        <taxon>Bacteria</taxon>
        <taxon>Pseudomonadati</taxon>
        <taxon>Pseudomonadota</taxon>
        <taxon>Gammaproteobacteria</taxon>
        <taxon>Lysobacterales</taxon>
        <taxon>Lysobacteraceae</taxon>
        <taxon>Xanthomonas</taxon>
        <taxon>Xanthomonas translucens group</taxon>
    </lineage>
</organism>
<evidence type="ECO:0000313" key="6">
    <source>
        <dbReference type="EMBL" id="KWV12493.1"/>
    </source>
</evidence>
<evidence type="ECO:0000256" key="1">
    <source>
        <dbReference type="ARBA" id="ARBA00009437"/>
    </source>
</evidence>
<dbReference type="InterPro" id="IPR036388">
    <property type="entry name" value="WH-like_DNA-bd_sf"/>
</dbReference>
<dbReference type="InterPro" id="IPR036390">
    <property type="entry name" value="WH_DNA-bd_sf"/>
</dbReference>
<dbReference type="GO" id="GO:0003700">
    <property type="term" value="F:DNA-binding transcription factor activity"/>
    <property type="evidence" value="ECO:0007669"/>
    <property type="project" value="InterPro"/>
</dbReference>
<dbReference type="Gene3D" id="3.40.190.290">
    <property type="match status" value="1"/>
</dbReference>
<dbReference type="Gene3D" id="1.10.10.10">
    <property type="entry name" value="Winged helix-like DNA-binding domain superfamily/Winged helix DNA-binding domain"/>
    <property type="match status" value="1"/>
</dbReference>
<proteinExistence type="inferred from homology"/>
<dbReference type="EMBL" id="LNTA01000204">
    <property type="protein sequence ID" value="KWV12493.1"/>
    <property type="molecule type" value="Genomic_DNA"/>
</dbReference>
<dbReference type="SUPFAM" id="SSF53850">
    <property type="entry name" value="Periplasmic binding protein-like II"/>
    <property type="match status" value="1"/>
</dbReference>
<dbReference type="OrthoDB" id="9814165at2"/>
<dbReference type="PANTHER" id="PTHR30419:SF8">
    <property type="entry name" value="NITROGEN ASSIMILATION TRANSCRIPTIONAL ACTIVATOR-RELATED"/>
    <property type="match status" value="1"/>
</dbReference>
<name>A0A109HHU0_XANCT</name>
<comment type="caution">
    <text evidence="6">The sequence shown here is derived from an EMBL/GenBank/DDBJ whole genome shotgun (WGS) entry which is preliminary data.</text>
</comment>
<dbReference type="PRINTS" id="PR00039">
    <property type="entry name" value="HTHLYSR"/>
</dbReference>
<sequence length="320" mass="35057">MTAPANPWFNAARLKTRHLLLLLLQLHEHRSVLRAAEAASMTQPAASKLLAEMEDLLGVKLFERHARGVEPTWYGQVLIRRARAAMSEIGRAQEEIAALREGRMGQVSIGTVVNPGTNLVPQAIAEVKREFPGILVRVEMDYSRPLVAKLLDGQLDIVIGRILGPHGGDELEFEPLADEPHSAVARAGHPLSARADLRHADLVRYGWVLPPTDSVLRARLDAMFLEHGVPPPQNVIETSSLPVLTSLLRGSDLLAALPADAVAPYVQAKLLAVLPIALGVRMESFGIIRRRDYMLPPGAERILLALRNAAKRLYPERPPG</sequence>
<comment type="similarity">
    <text evidence="1">Belongs to the LysR transcriptional regulatory family.</text>
</comment>